<evidence type="ECO:0000256" key="4">
    <source>
        <dbReference type="ARBA" id="ARBA00023136"/>
    </source>
</evidence>
<name>A0AAD9Z7N5_9LECA</name>
<comment type="subcellular location">
    <subcellularLocation>
        <location evidence="1">Membrane</location>
        <topology evidence="1">Multi-pass membrane protein</topology>
    </subcellularLocation>
</comment>
<keyword evidence="4 6" id="KW-0472">Membrane</keyword>
<evidence type="ECO:0000313" key="9">
    <source>
        <dbReference type="Proteomes" id="UP001276659"/>
    </source>
</evidence>
<evidence type="ECO:0000259" key="7">
    <source>
        <dbReference type="Pfam" id="PF20684"/>
    </source>
</evidence>
<accession>A0AAD9Z7N5</accession>
<evidence type="ECO:0000256" key="1">
    <source>
        <dbReference type="ARBA" id="ARBA00004141"/>
    </source>
</evidence>
<protein>
    <recommendedName>
        <fullName evidence="7">Rhodopsin domain-containing protein</fullName>
    </recommendedName>
</protein>
<feature type="domain" description="Rhodopsin" evidence="7">
    <location>
        <begin position="95"/>
        <end position="266"/>
    </location>
</feature>
<dbReference type="InterPro" id="IPR049326">
    <property type="entry name" value="Rhodopsin_dom_fungi"/>
</dbReference>
<evidence type="ECO:0000256" key="6">
    <source>
        <dbReference type="SAM" id="Phobius"/>
    </source>
</evidence>
<keyword evidence="2 6" id="KW-0812">Transmembrane</keyword>
<reference evidence="8" key="1">
    <citation type="submission" date="2022-11" db="EMBL/GenBank/DDBJ databases">
        <title>Chromosomal genome sequence assembly and mating type (MAT) locus characterization of the leprose asexual lichenized fungus Lepraria neglecta (Nyl.) Erichsen.</title>
        <authorList>
            <person name="Allen J.L."/>
            <person name="Pfeffer B."/>
        </authorList>
    </citation>
    <scope>NUCLEOTIDE SEQUENCE</scope>
    <source>
        <strain evidence="8">Allen 5258</strain>
    </source>
</reference>
<comment type="similarity">
    <text evidence="5">Belongs to the SAT4 family.</text>
</comment>
<evidence type="ECO:0000313" key="8">
    <source>
        <dbReference type="EMBL" id="KAK3173075.1"/>
    </source>
</evidence>
<evidence type="ECO:0000256" key="2">
    <source>
        <dbReference type="ARBA" id="ARBA00022692"/>
    </source>
</evidence>
<feature type="transmembrane region" description="Helical" evidence="6">
    <location>
        <begin position="206"/>
        <end position="224"/>
    </location>
</feature>
<sequence length="337" mass="37458">MAAVMMEPHFTPQINPLKYPQVNWEVYFSLPPAEAQYQLEHIDESKVANIMASLIAGLSISFVAVVLRLISRRMVKTPLKADDWMMVAALSVIGVEVFYGPAIASVKISTLLLFSRIFPGRHFRLWLWSVGLFVAIYSGIQVLSVIFQCRPIQGAWNPFIKAQCIQINLVFMILAGMNVLTDFMLLIAPLPAIWGLQMRKGMKIQLMSIFCIGGFICVVSIYRIPKLHGLSLVDAPWSNADATIWSIVEMCVAIACSCAITLRPAFNWVFRLGDSAAGSGKSPKPSAKISYPGFDREGWHGIGEDQFKMDSVQVRAKDEGTFVSTTESQSRLRGEEC</sequence>
<dbReference type="AlphaFoldDB" id="A0AAD9Z7N5"/>
<proteinExistence type="inferred from homology"/>
<keyword evidence="3 6" id="KW-1133">Transmembrane helix</keyword>
<dbReference type="PANTHER" id="PTHR33048">
    <property type="entry name" value="PTH11-LIKE INTEGRAL MEMBRANE PROTEIN (AFU_ORTHOLOGUE AFUA_5G11245)"/>
    <property type="match status" value="1"/>
</dbReference>
<dbReference type="GO" id="GO:0016020">
    <property type="term" value="C:membrane"/>
    <property type="evidence" value="ECO:0007669"/>
    <property type="project" value="UniProtKB-SubCell"/>
</dbReference>
<feature type="transmembrane region" description="Helical" evidence="6">
    <location>
        <begin position="87"/>
        <end position="113"/>
    </location>
</feature>
<comment type="caution">
    <text evidence="8">The sequence shown here is derived from an EMBL/GenBank/DDBJ whole genome shotgun (WGS) entry which is preliminary data.</text>
</comment>
<evidence type="ECO:0000256" key="5">
    <source>
        <dbReference type="ARBA" id="ARBA00038359"/>
    </source>
</evidence>
<feature type="transmembrane region" description="Helical" evidence="6">
    <location>
        <begin position="125"/>
        <end position="147"/>
    </location>
</feature>
<dbReference type="Proteomes" id="UP001276659">
    <property type="component" value="Unassembled WGS sequence"/>
</dbReference>
<gene>
    <name evidence="8" type="ORF">OEA41_006404</name>
</gene>
<dbReference type="EMBL" id="JASNWA010000007">
    <property type="protein sequence ID" value="KAK3173075.1"/>
    <property type="molecule type" value="Genomic_DNA"/>
</dbReference>
<evidence type="ECO:0000256" key="3">
    <source>
        <dbReference type="ARBA" id="ARBA00022989"/>
    </source>
</evidence>
<dbReference type="InterPro" id="IPR052337">
    <property type="entry name" value="SAT4-like"/>
</dbReference>
<feature type="transmembrane region" description="Helical" evidence="6">
    <location>
        <begin position="47"/>
        <end position="67"/>
    </location>
</feature>
<organism evidence="8 9">
    <name type="scientific">Lepraria neglecta</name>
    <dbReference type="NCBI Taxonomy" id="209136"/>
    <lineage>
        <taxon>Eukaryota</taxon>
        <taxon>Fungi</taxon>
        <taxon>Dikarya</taxon>
        <taxon>Ascomycota</taxon>
        <taxon>Pezizomycotina</taxon>
        <taxon>Lecanoromycetes</taxon>
        <taxon>OSLEUM clade</taxon>
        <taxon>Lecanoromycetidae</taxon>
        <taxon>Lecanorales</taxon>
        <taxon>Lecanorineae</taxon>
        <taxon>Stereocaulaceae</taxon>
        <taxon>Lepraria</taxon>
    </lineage>
</organism>
<dbReference type="PANTHER" id="PTHR33048:SF47">
    <property type="entry name" value="INTEGRAL MEMBRANE PROTEIN-RELATED"/>
    <property type="match status" value="1"/>
</dbReference>
<keyword evidence="9" id="KW-1185">Reference proteome</keyword>
<feature type="transmembrane region" description="Helical" evidence="6">
    <location>
        <begin position="167"/>
        <end position="194"/>
    </location>
</feature>
<dbReference type="Pfam" id="PF20684">
    <property type="entry name" value="Fung_rhodopsin"/>
    <property type="match status" value="1"/>
</dbReference>